<organism evidence="2 3">
    <name type="scientific">Mycena chlorophos</name>
    <name type="common">Agaric fungus</name>
    <name type="synonym">Agaricus chlorophos</name>
    <dbReference type="NCBI Taxonomy" id="658473"/>
    <lineage>
        <taxon>Eukaryota</taxon>
        <taxon>Fungi</taxon>
        <taxon>Dikarya</taxon>
        <taxon>Basidiomycota</taxon>
        <taxon>Agaricomycotina</taxon>
        <taxon>Agaricomycetes</taxon>
        <taxon>Agaricomycetidae</taxon>
        <taxon>Agaricales</taxon>
        <taxon>Marasmiineae</taxon>
        <taxon>Mycenaceae</taxon>
        <taxon>Mycena</taxon>
    </lineage>
</organism>
<dbReference type="OrthoDB" id="3271002at2759"/>
<keyword evidence="2" id="KW-0032">Aminotransferase</keyword>
<evidence type="ECO:0000313" key="2">
    <source>
        <dbReference type="EMBL" id="KAF7319159.1"/>
    </source>
</evidence>
<accession>A0A8H6TL89</accession>
<comment type="caution">
    <text evidence="2">The sequence shown here is derived from an EMBL/GenBank/DDBJ whole genome shotgun (WGS) entry which is preliminary data.</text>
</comment>
<evidence type="ECO:0000256" key="1">
    <source>
        <dbReference type="SAM" id="Coils"/>
    </source>
</evidence>
<gene>
    <name evidence="2" type="ORF">HMN09_00252300</name>
</gene>
<keyword evidence="1" id="KW-0175">Coiled coil</keyword>
<proteinExistence type="predicted"/>
<evidence type="ECO:0000313" key="3">
    <source>
        <dbReference type="Proteomes" id="UP000613580"/>
    </source>
</evidence>
<reference evidence="2" key="1">
    <citation type="submission" date="2020-05" db="EMBL/GenBank/DDBJ databases">
        <title>Mycena genomes resolve the evolution of fungal bioluminescence.</title>
        <authorList>
            <person name="Tsai I.J."/>
        </authorList>
    </citation>
    <scope>NUCLEOTIDE SEQUENCE</scope>
    <source>
        <strain evidence="2">110903Hualien_Pintung</strain>
    </source>
</reference>
<sequence length="780" mass="85417">MARTKSTSPKTPKASYAERVLGSFTQIQREHKRHSIHIATLRAQVQKTAAARKDKLGPNWKNWVGKAVHKLQESGVFESAEPAGSVALTPEGKKAIQSARRVLDLPSNSDNITSEEEALLWKEVVHPGSVVGLSAALTSPASSLKRRTRHSLAVGRNDDDDNDEEFVQLPIHTRKRRRISLATSSISTRAPRKPARIGYNTLTKAQLIEQITALKAAREADRLSGMRASSPFTELGDDDVQDRIQLDSDFVPQNYQSDAIPPQSIRKTSQVMRTQSGSLINMLTNRPTPAPTEIDDNEPQQHFDMQLDESEDPPALPRLEPTTIITPEATPSPTRMRGLPLPVVSPVERELRQARDELAVLQTTLAKRSGEVEERTQRANGLAIELASVQQLLEDRARALDESKASDERLRAELATLTTRINELGAEKAVLEEERYKLDQEFVAARVKNGDLSVRIASLEAHVGEVEAENAGLIFDNGVLAGEKESRVAAEAKVAVLEGRSAELDALLGTKTAELEVSQASVVALEAERDGLVAFLDASRSEVEDLVLRLAEVDHRLAEAEAGNVRLAAENALLGEERDLSAASLVDANATLDTLKVQHAELEAQLAKTTAELADTRLSVEQTLRPQLAALDSELTRRVDAEKVVNAKLAEVGRENRELKLRVELDGKMLEKAKEDVDQLKTELAGQVEQTEVLRGELATSKTELAGAVADVERMTKGRDGVVAELDEERSKRVGAEKLLGEVRETLESERATMTCMRGAWREFSEGVKGRMGVAEAAFA</sequence>
<name>A0A8H6TL89_MYCCL</name>
<keyword evidence="3" id="KW-1185">Reference proteome</keyword>
<feature type="coiled-coil region" evidence="1">
    <location>
        <begin position="407"/>
        <end position="441"/>
    </location>
</feature>
<feature type="coiled-coil region" evidence="1">
    <location>
        <begin position="585"/>
        <end position="619"/>
    </location>
</feature>
<dbReference type="GO" id="GO:0008483">
    <property type="term" value="F:transaminase activity"/>
    <property type="evidence" value="ECO:0007669"/>
    <property type="project" value="UniProtKB-KW"/>
</dbReference>
<dbReference type="Proteomes" id="UP000613580">
    <property type="component" value="Unassembled WGS sequence"/>
</dbReference>
<dbReference type="AlphaFoldDB" id="A0A8H6TL89"/>
<dbReference type="EMBL" id="JACAZE010000003">
    <property type="protein sequence ID" value="KAF7319159.1"/>
    <property type="molecule type" value="Genomic_DNA"/>
</dbReference>
<protein>
    <submittedName>
        <fullName evidence="2">Aminotransferase</fullName>
    </submittedName>
</protein>
<keyword evidence="2" id="KW-0808">Transferase</keyword>